<sequence length="112" mass="11345">MPAWVDEGAVEPPLLAGPLDSVPASEEAEGVDGLPVPRAPTDVRGLVDVPLEPLAPLEASELPAAVPVWFADAEPLDADEPSDDGCAKATAHPVKNAAPTPSATASPPTRPT</sequence>
<name>A0ABD7HQ74_9MYCO</name>
<gene>
    <name evidence="2" type="ORF">D2E76_11085</name>
</gene>
<evidence type="ECO:0000313" key="2">
    <source>
        <dbReference type="EMBL" id="RIT39807.1"/>
    </source>
</evidence>
<proteinExistence type="predicted"/>
<evidence type="ECO:0000313" key="3">
    <source>
        <dbReference type="Proteomes" id="UP000284557"/>
    </source>
</evidence>
<protein>
    <submittedName>
        <fullName evidence="2">Uncharacterized protein</fullName>
    </submittedName>
</protein>
<comment type="caution">
    <text evidence="2">The sequence shown here is derived from an EMBL/GenBank/DDBJ whole genome shotgun (WGS) entry which is preliminary data.</text>
</comment>
<evidence type="ECO:0000256" key="1">
    <source>
        <dbReference type="SAM" id="MobiDB-lite"/>
    </source>
</evidence>
<dbReference type="AlphaFoldDB" id="A0ABD7HQ74"/>
<dbReference type="EMBL" id="QXBN01000007">
    <property type="protein sequence ID" value="RIT39807.1"/>
    <property type="molecule type" value="Genomic_DNA"/>
</dbReference>
<organism evidence="2 3">
    <name type="scientific">Mycobacteroides abscessus</name>
    <dbReference type="NCBI Taxonomy" id="36809"/>
    <lineage>
        <taxon>Bacteria</taxon>
        <taxon>Bacillati</taxon>
        <taxon>Actinomycetota</taxon>
        <taxon>Actinomycetes</taxon>
        <taxon>Mycobacteriales</taxon>
        <taxon>Mycobacteriaceae</taxon>
        <taxon>Mycobacteroides</taxon>
    </lineage>
</organism>
<dbReference type="RefSeq" id="WP_100475519.1">
    <property type="nucleotide sequence ID" value="NZ_CP029076.1"/>
</dbReference>
<feature type="region of interest" description="Disordered" evidence="1">
    <location>
        <begin position="75"/>
        <end position="112"/>
    </location>
</feature>
<dbReference type="Proteomes" id="UP000284557">
    <property type="component" value="Unassembled WGS sequence"/>
</dbReference>
<feature type="region of interest" description="Disordered" evidence="1">
    <location>
        <begin position="1"/>
        <end position="40"/>
    </location>
</feature>
<accession>A0ABD7HQ74</accession>
<feature type="compositionally biased region" description="Low complexity" evidence="1">
    <location>
        <begin position="97"/>
        <end position="112"/>
    </location>
</feature>
<reference evidence="2 3" key="1">
    <citation type="submission" date="2018-08" db="EMBL/GenBank/DDBJ databases">
        <title>Linezolid Resistance in Mycobacterium abscessus: MIC Distribution and Comprehensive Investigation of Resistance Mechanisms.</title>
        <authorList>
            <person name="Ye M."/>
            <person name="Xu L."/>
            <person name="Zou Y."/>
            <person name="Li B."/>
            <person name="Guo Q."/>
            <person name="Zhang Y."/>
            <person name="Zhan M."/>
            <person name="Xu B."/>
            <person name="Yu F."/>
            <person name="Zhang Z."/>
            <person name="Chu H."/>
        </authorList>
    </citation>
    <scope>NUCLEOTIDE SEQUENCE [LARGE SCALE GENOMIC DNA]</scope>
    <source>
        <strain evidence="2 3">G143</strain>
    </source>
</reference>